<feature type="compositionally biased region" description="Basic and acidic residues" evidence="1">
    <location>
        <begin position="580"/>
        <end position="589"/>
    </location>
</feature>
<dbReference type="Proteomes" id="UP000836402">
    <property type="component" value="Unassembled WGS sequence"/>
</dbReference>
<evidence type="ECO:0000256" key="2">
    <source>
        <dbReference type="SAM" id="SignalP"/>
    </source>
</evidence>
<feature type="region of interest" description="Disordered" evidence="1">
    <location>
        <begin position="102"/>
        <end position="123"/>
    </location>
</feature>
<feature type="compositionally biased region" description="Low complexity" evidence="1">
    <location>
        <begin position="654"/>
        <end position="667"/>
    </location>
</feature>
<feature type="region of interest" description="Disordered" evidence="1">
    <location>
        <begin position="217"/>
        <end position="276"/>
    </location>
</feature>
<feature type="compositionally biased region" description="Polar residues" evidence="1">
    <location>
        <begin position="614"/>
        <end position="625"/>
    </location>
</feature>
<feature type="compositionally biased region" description="Polar residues" evidence="1">
    <location>
        <begin position="542"/>
        <end position="566"/>
    </location>
</feature>
<name>A0ABN7IM35_9BASI</name>
<feature type="region of interest" description="Disordered" evidence="1">
    <location>
        <begin position="416"/>
        <end position="458"/>
    </location>
</feature>
<reference evidence="3" key="1">
    <citation type="submission" date="2020-10" db="EMBL/GenBank/DDBJ databases">
        <authorList>
            <person name="Sedaghatjoo S."/>
        </authorList>
    </citation>
    <scope>NUCLEOTIDE SEQUENCE</scope>
    <source>
        <strain evidence="3">AZH3</strain>
    </source>
</reference>
<feature type="compositionally biased region" description="Polar residues" evidence="1">
    <location>
        <begin position="634"/>
        <end position="646"/>
    </location>
</feature>
<feature type="compositionally biased region" description="Polar residues" evidence="1">
    <location>
        <begin position="512"/>
        <end position="522"/>
    </location>
</feature>
<protein>
    <submittedName>
        <fullName evidence="3">Uncharacterized protein</fullName>
    </submittedName>
</protein>
<evidence type="ECO:0000313" key="4">
    <source>
        <dbReference type="Proteomes" id="UP000836402"/>
    </source>
</evidence>
<proteinExistence type="predicted"/>
<organism evidence="3 4">
    <name type="scientific">Tilletia caries</name>
    <name type="common">wheat bunt fungus</name>
    <dbReference type="NCBI Taxonomy" id="13290"/>
    <lineage>
        <taxon>Eukaryota</taxon>
        <taxon>Fungi</taxon>
        <taxon>Dikarya</taxon>
        <taxon>Basidiomycota</taxon>
        <taxon>Ustilaginomycotina</taxon>
        <taxon>Exobasidiomycetes</taxon>
        <taxon>Tilletiales</taxon>
        <taxon>Tilletiaceae</taxon>
        <taxon>Tilletia</taxon>
    </lineage>
</organism>
<feature type="compositionally biased region" description="Polar residues" evidence="1">
    <location>
        <begin position="416"/>
        <end position="425"/>
    </location>
</feature>
<evidence type="ECO:0000313" key="3">
    <source>
        <dbReference type="EMBL" id="CAD6903129.1"/>
    </source>
</evidence>
<keyword evidence="2" id="KW-0732">Signal</keyword>
<feature type="compositionally biased region" description="Low complexity" evidence="1">
    <location>
        <begin position="426"/>
        <end position="443"/>
    </location>
</feature>
<feature type="chain" id="PRO_5047280271" evidence="2">
    <location>
        <begin position="26"/>
        <end position="735"/>
    </location>
</feature>
<dbReference type="EMBL" id="CAJHJG010000499">
    <property type="protein sequence ID" value="CAD6903129.1"/>
    <property type="molecule type" value="Genomic_DNA"/>
</dbReference>
<feature type="region of interest" description="Disordered" evidence="1">
    <location>
        <begin position="512"/>
        <end position="713"/>
    </location>
</feature>
<accession>A0ABN7IM35</accession>
<gene>
    <name evidence="3" type="ORF">JKIAZH3_G4024</name>
</gene>
<comment type="caution">
    <text evidence="3">The sequence shown here is derived from an EMBL/GenBank/DDBJ whole genome shotgun (WGS) entry which is preliminary data.</text>
</comment>
<evidence type="ECO:0000256" key="1">
    <source>
        <dbReference type="SAM" id="MobiDB-lite"/>
    </source>
</evidence>
<keyword evidence="4" id="KW-1185">Reference proteome</keyword>
<feature type="signal peptide" evidence="2">
    <location>
        <begin position="1"/>
        <end position="25"/>
    </location>
</feature>
<sequence length="735" mass="76484">MRSSPFQMLSKAAAALLCLVASTSAFSHPDPALERRQGLSAATSDPLGTIQVNSPVRPLPTCASADIEWQWTGDLSVSNTVAIYIQNLAEYSFSRRDIGGGGSAARSSRMHKVRRGPGGDTASSSLHMLHARAGSRLLAQDISVVDQNWVWPSVDVKPGLYRFYIVLQGTTQQATFGSTSAFSILPGSDTTCLGGNPAETTTTADPTWALAPVASSTTSSPTVVSTPSQSAAVSSTPSVAATTTTASTPVVAPATTSNGSTANSTLSGNSSSSQPASGLHGPIIAAVIILPLLAVVALAMGAVHILRKRQEESSSPYIRSVPSSDALAGSGAGGAGAWAGRFLTRSASRGMDTDVAEVHAEKREDNRDSVASDVYGGMGQVEHQRTPSHDSMGLGRPSMAEVCLDDSPYLHCQSVSPGPTMSASGRPSMASLRSMPMSSPMPLIIEDRPTGRSYDLSRGTAATTPQAVFSPTESEQAFSTGGWTQYANVGTVDVEGAHALSKDEVDVIGSTPSFASQQQQPPLTRALPIPTHLETIPGSKGSKGTETEGTADQLPQTLLTELNSEPSPEMPYPDTPRPYDTMRHVDEGASHPPRSASSMASRNIGGGSGAYATVQRSASNGSTFSVRRKPVPTTPLTDSATATNGPFSDVNAISSSPTSSSTEFPSPAAGAQRPRTPKKDEFPETPNPAADEEEQEESIAAPNADADADADEIMGKKQYQLSVDLSMDPLRFSGF</sequence>